<evidence type="ECO:0000256" key="2">
    <source>
        <dbReference type="ARBA" id="ARBA00010992"/>
    </source>
</evidence>
<keyword evidence="6 7" id="KW-0472">Membrane</keyword>
<evidence type="ECO:0000313" key="12">
    <source>
        <dbReference type="Proteomes" id="UP000050515"/>
    </source>
</evidence>
<accession>A0A0P9DAS8</accession>
<sequence length="478" mass="51751">MNSKITTKFYWAVTVLATIGGFLFGYDTSNIGTDLGFIPFAKHLATTAPFVYGYLIAGASLGAAVGALIAAALTDKYGRKFLLITDAAIYTIGALLSAAAVNLAMLLISRTFIGLAVGADSAIATAYIVEYAPKRRRGHLSLMQQWMITWGILGAYLVGMGVFFIAPGLAYAVDWRILLGVAAIPSIIGLIFRFYMPESPRWLILHEKYDKAISALKRFNINATEDQLTKTHGVLQSMETKMRATPGIKRAFVVVGLFMMFQQITGINVPFYYGPTVIAKLNIFGSAGGSYLSKAVFGIEASSILAVINVLATLIGFKLIDSYGRRSLALLGYSGMALFDFIGTVLYLDHIAVGLLIGFAGFIIFFAFAVGGTGWLLQGEYFPTQYRGLYASLIAVVDWISNFAIIEIFPAMNLHIGLGYTMAVFGVLSVIAVIIFFFIMPETKGISVEEVTEMFENNTLLNVKNASGTRESTGSGDK</sequence>
<dbReference type="NCBIfam" id="TIGR00879">
    <property type="entry name" value="SP"/>
    <property type="match status" value="1"/>
</dbReference>
<dbReference type="PROSITE" id="PS00217">
    <property type="entry name" value="SUGAR_TRANSPORT_2"/>
    <property type="match status" value="1"/>
</dbReference>
<evidence type="ECO:0000313" key="10">
    <source>
        <dbReference type="EMBL" id="KQB35839.1"/>
    </source>
</evidence>
<feature type="transmembrane region" description="Helical" evidence="7">
    <location>
        <begin position="389"/>
        <end position="412"/>
    </location>
</feature>
<dbReference type="InterPro" id="IPR050814">
    <property type="entry name" value="Myo-inositol_Transporter"/>
</dbReference>
<dbReference type="InterPro" id="IPR005829">
    <property type="entry name" value="Sugar_transporter_CS"/>
</dbReference>
<feature type="transmembrane region" description="Helical" evidence="7">
    <location>
        <begin position="51"/>
        <end position="74"/>
    </location>
</feature>
<dbReference type="InterPro" id="IPR005828">
    <property type="entry name" value="MFS_sugar_transport-like"/>
</dbReference>
<feature type="transmembrane region" description="Helical" evidence="7">
    <location>
        <begin position="9"/>
        <end position="26"/>
    </location>
</feature>
<dbReference type="PROSITE" id="PS00216">
    <property type="entry name" value="SUGAR_TRANSPORT_1"/>
    <property type="match status" value="1"/>
</dbReference>
<reference evidence="10 11" key="2">
    <citation type="submission" date="2015-09" db="EMBL/GenBank/DDBJ databases">
        <title>Heavy metals and arsenic resistance mechanisms in polyextremophilic archaea of the family Ferroplasmaceae.</title>
        <authorList>
            <person name="Bulaev A.G."/>
            <person name="Kanygina A.V."/>
        </authorList>
    </citation>
    <scope>NUCLEOTIDE SEQUENCE [LARGE SCALE GENOMIC DNA]</scope>
    <source>
        <strain evidence="10 11">VT</strain>
    </source>
</reference>
<reference evidence="9 12" key="1">
    <citation type="submission" date="2015-09" db="EMBL/GenBank/DDBJ databases">
        <title>Draft genome sequence of Acidiplasma aeolicum DSM 18409.</title>
        <authorList>
            <person name="Hemp J."/>
        </authorList>
    </citation>
    <scope>NUCLEOTIDE SEQUENCE [LARGE SCALE GENOMIC DNA]</scope>
    <source>
        <strain evidence="9 12">V</strain>
    </source>
</reference>
<comment type="similarity">
    <text evidence="2">Belongs to the major facilitator superfamily. Sugar transporter (TC 2.A.1.1) family.</text>
</comment>
<dbReference type="PRINTS" id="PR00171">
    <property type="entry name" value="SUGRTRNSPORT"/>
</dbReference>
<comment type="subcellular location">
    <subcellularLocation>
        <location evidence="1">Membrane</location>
        <topology evidence="1">Multi-pass membrane protein</topology>
    </subcellularLocation>
</comment>
<evidence type="ECO:0000256" key="5">
    <source>
        <dbReference type="ARBA" id="ARBA00022989"/>
    </source>
</evidence>
<dbReference type="AlphaFoldDB" id="A0A0P9DAS8"/>
<organism evidence="9 12">
    <name type="scientific">Acidiplasma aeolicum</name>
    <dbReference type="NCBI Taxonomy" id="507754"/>
    <lineage>
        <taxon>Archaea</taxon>
        <taxon>Methanobacteriati</taxon>
        <taxon>Thermoplasmatota</taxon>
        <taxon>Thermoplasmata</taxon>
        <taxon>Thermoplasmatales</taxon>
        <taxon>Ferroplasmaceae</taxon>
        <taxon>Acidiplasma</taxon>
    </lineage>
</organism>
<evidence type="ECO:0000256" key="3">
    <source>
        <dbReference type="ARBA" id="ARBA00022448"/>
    </source>
</evidence>
<feature type="transmembrane region" description="Helical" evidence="7">
    <location>
        <begin position="177"/>
        <end position="196"/>
    </location>
</feature>
<keyword evidence="9" id="KW-0762">Sugar transport</keyword>
<evidence type="ECO:0000256" key="7">
    <source>
        <dbReference type="SAM" id="Phobius"/>
    </source>
</evidence>
<dbReference type="Gene3D" id="1.20.1250.20">
    <property type="entry name" value="MFS general substrate transporter like domains"/>
    <property type="match status" value="2"/>
</dbReference>
<keyword evidence="3" id="KW-0813">Transport</keyword>
<feature type="transmembrane region" description="Helical" evidence="7">
    <location>
        <begin position="251"/>
        <end position="275"/>
    </location>
</feature>
<dbReference type="PROSITE" id="PS50850">
    <property type="entry name" value="MFS"/>
    <property type="match status" value="1"/>
</dbReference>
<dbReference type="Proteomes" id="UP000050515">
    <property type="component" value="Unassembled WGS sequence"/>
</dbReference>
<feature type="transmembrane region" description="Helical" evidence="7">
    <location>
        <begin position="150"/>
        <end position="171"/>
    </location>
</feature>
<keyword evidence="11" id="KW-1185">Reference proteome</keyword>
<protein>
    <submittedName>
        <fullName evidence="9">Sugar transporter</fullName>
    </submittedName>
</protein>
<evidence type="ECO:0000313" key="11">
    <source>
        <dbReference type="Proteomes" id="UP000050320"/>
    </source>
</evidence>
<evidence type="ECO:0000313" key="9">
    <source>
        <dbReference type="EMBL" id="KPV46814.1"/>
    </source>
</evidence>
<dbReference type="PANTHER" id="PTHR48020:SF12">
    <property type="entry name" value="PROTON MYO-INOSITOL COTRANSPORTER"/>
    <property type="match status" value="1"/>
</dbReference>
<evidence type="ECO:0000256" key="4">
    <source>
        <dbReference type="ARBA" id="ARBA00022692"/>
    </source>
</evidence>
<dbReference type="GO" id="GO:0016020">
    <property type="term" value="C:membrane"/>
    <property type="evidence" value="ECO:0007669"/>
    <property type="project" value="UniProtKB-SubCell"/>
</dbReference>
<dbReference type="PANTHER" id="PTHR48020">
    <property type="entry name" value="PROTON MYO-INOSITOL COTRANSPORTER"/>
    <property type="match status" value="1"/>
</dbReference>
<dbReference type="InterPro" id="IPR020846">
    <property type="entry name" value="MFS_dom"/>
</dbReference>
<dbReference type="EMBL" id="LKBG01000078">
    <property type="protein sequence ID" value="KQB35839.1"/>
    <property type="molecule type" value="Genomic_DNA"/>
</dbReference>
<comment type="caution">
    <text evidence="9">The sequence shown here is derived from an EMBL/GenBank/DDBJ whole genome shotgun (WGS) entry which is preliminary data.</text>
</comment>
<evidence type="ECO:0000259" key="8">
    <source>
        <dbReference type="PROSITE" id="PS50850"/>
    </source>
</evidence>
<feature type="transmembrane region" description="Helical" evidence="7">
    <location>
        <begin position="418"/>
        <end position="439"/>
    </location>
</feature>
<feature type="transmembrane region" description="Helical" evidence="7">
    <location>
        <begin position="328"/>
        <end position="348"/>
    </location>
</feature>
<gene>
    <name evidence="10" type="ORF">AOG54_02620</name>
    <name evidence="9" type="ORF">SE19_03950</name>
</gene>
<evidence type="ECO:0000256" key="1">
    <source>
        <dbReference type="ARBA" id="ARBA00004141"/>
    </source>
</evidence>
<proteinExistence type="inferred from homology"/>
<feature type="transmembrane region" description="Helical" evidence="7">
    <location>
        <begin position="107"/>
        <end position="129"/>
    </location>
</feature>
<dbReference type="GO" id="GO:0022857">
    <property type="term" value="F:transmembrane transporter activity"/>
    <property type="evidence" value="ECO:0007669"/>
    <property type="project" value="InterPro"/>
</dbReference>
<dbReference type="Pfam" id="PF00083">
    <property type="entry name" value="Sugar_tr"/>
    <property type="match status" value="1"/>
</dbReference>
<dbReference type="InterPro" id="IPR003663">
    <property type="entry name" value="Sugar/inositol_transpt"/>
</dbReference>
<feature type="transmembrane region" description="Helical" evidence="7">
    <location>
        <begin position="354"/>
        <end position="377"/>
    </location>
</feature>
<evidence type="ECO:0000256" key="6">
    <source>
        <dbReference type="ARBA" id="ARBA00023136"/>
    </source>
</evidence>
<dbReference type="SUPFAM" id="SSF103473">
    <property type="entry name" value="MFS general substrate transporter"/>
    <property type="match status" value="1"/>
</dbReference>
<dbReference type="PATRIC" id="fig|507754.4.peg.1730"/>
<dbReference type="EMBL" id="LJCQ01000179">
    <property type="protein sequence ID" value="KPV46814.1"/>
    <property type="molecule type" value="Genomic_DNA"/>
</dbReference>
<dbReference type="Proteomes" id="UP000050320">
    <property type="component" value="Unassembled WGS sequence"/>
</dbReference>
<feature type="domain" description="Major facilitator superfamily (MFS) profile" evidence="8">
    <location>
        <begin position="13"/>
        <end position="444"/>
    </location>
</feature>
<dbReference type="InterPro" id="IPR036259">
    <property type="entry name" value="MFS_trans_sf"/>
</dbReference>
<keyword evidence="5 7" id="KW-1133">Transmembrane helix</keyword>
<feature type="transmembrane region" description="Helical" evidence="7">
    <location>
        <begin position="295"/>
        <end position="316"/>
    </location>
</feature>
<keyword evidence="4 7" id="KW-0812">Transmembrane</keyword>
<feature type="transmembrane region" description="Helical" evidence="7">
    <location>
        <begin position="81"/>
        <end position="101"/>
    </location>
</feature>
<name>A0A0P9DAS8_9ARCH</name>